<dbReference type="InterPro" id="IPR020846">
    <property type="entry name" value="MFS_dom"/>
</dbReference>
<keyword evidence="2" id="KW-0813">Transport</keyword>
<evidence type="ECO:0000256" key="2">
    <source>
        <dbReference type="ARBA" id="ARBA00022448"/>
    </source>
</evidence>
<evidence type="ECO:0000313" key="9">
    <source>
        <dbReference type="EMBL" id="KAK3583192.1"/>
    </source>
</evidence>
<feature type="transmembrane region" description="Helical" evidence="7">
    <location>
        <begin position="247"/>
        <end position="266"/>
    </location>
</feature>
<comment type="caution">
    <text evidence="9">The sequence shown here is derived from an EMBL/GenBank/DDBJ whole genome shotgun (WGS) entry which is preliminary data.</text>
</comment>
<feature type="transmembrane region" description="Helical" evidence="7">
    <location>
        <begin position="45"/>
        <end position="64"/>
    </location>
</feature>
<reference evidence="9" key="1">
    <citation type="journal article" date="2021" name="Genome Biol. Evol.">
        <title>A High-Quality Reference Genome for a Parasitic Bivalve with Doubly Uniparental Inheritance (Bivalvia: Unionida).</title>
        <authorList>
            <person name="Smith C.H."/>
        </authorList>
    </citation>
    <scope>NUCLEOTIDE SEQUENCE</scope>
    <source>
        <strain evidence="9">CHS0354</strain>
    </source>
</reference>
<sequence>MAEEFISETTPLLEPHSDSPTELLSHDTKKKDEFSWKKITRRQKFIFICMGFINFGACTCFSLLAPFFPTEAQKKGATPTEVGLIFGVFQLVIFVSSPVFGNFITKIGAKFMFVTGIMVCGSCAILFGNLNAGPDGTTFVVMCFVVRSVEALGCSAFVTSLFAIVAYEFPAYSTTVIGSLETFSGLGLMVGPPLGGALYELGGFGLPFFVLGSVVIVTGLSVAAVMPSIDQGHKLYDGSILNLLKSPLVLVTLLVIMTCSSTLGFMDPTLADHLAQFQLKTWIVGFIFLIAPAVYAMTAPLWGWLGDTKGLTFWMIGIGTFFSAFNLLLLGPAPFLPFIPDALYINIISLMLIGLLIGCAVIPTFKALILGTKNLGMPEDLNTYGKVSGMFNSCFSLGAFVGPTAGGVLVQYFGFPWAASVFAALFAFSGISFIIYTFFIMPKTPDSLPGASQEFQVESKTIIDEENQNNVMNGDFEK</sequence>
<feature type="transmembrane region" description="Helical" evidence="7">
    <location>
        <begin position="84"/>
        <end position="104"/>
    </location>
</feature>
<feature type="transmembrane region" description="Helical" evidence="7">
    <location>
        <begin position="311"/>
        <end position="331"/>
    </location>
</feature>
<evidence type="ECO:0000313" key="10">
    <source>
        <dbReference type="Proteomes" id="UP001195483"/>
    </source>
</evidence>
<evidence type="ECO:0000256" key="4">
    <source>
        <dbReference type="ARBA" id="ARBA00022989"/>
    </source>
</evidence>
<evidence type="ECO:0000259" key="8">
    <source>
        <dbReference type="PROSITE" id="PS50850"/>
    </source>
</evidence>
<evidence type="ECO:0000256" key="7">
    <source>
        <dbReference type="SAM" id="Phobius"/>
    </source>
</evidence>
<dbReference type="Pfam" id="PF07690">
    <property type="entry name" value="MFS_1"/>
    <property type="match status" value="2"/>
</dbReference>
<keyword evidence="5 7" id="KW-0472">Membrane</keyword>
<feature type="transmembrane region" description="Helical" evidence="7">
    <location>
        <begin position="390"/>
        <end position="413"/>
    </location>
</feature>
<dbReference type="PROSITE" id="PS50850">
    <property type="entry name" value="MFS"/>
    <property type="match status" value="1"/>
</dbReference>
<evidence type="ECO:0000256" key="5">
    <source>
        <dbReference type="ARBA" id="ARBA00023136"/>
    </source>
</evidence>
<reference evidence="9" key="2">
    <citation type="journal article" date="2021" name="Genome Biol. Evol.">
        <title>Developing a high-quality reference genome for a parasitic bivalve with doubly uniparental inheritance (Bivalvia: Unionida).</title>
        <authorList>
            <person name="Smith C.H."/>
        </authorList>
    </citation>
    <scope>NUCLEOTIDE SEQUENCE</scope>
    <source>
        <strain evidence="9">CHS0354</strain>
        <tissue evidence="9">Mantle</tissue>
    </source>
</reference>
<feature type="transmembrane region" description="Helical" evidence="7">
    <location>
        <begin position="419"/>
        <end position="439"/>
    </location>
</feature>
<comment type="subcellular location">
    <subcellularLocation>
        <location evidence="1">Membrane</location>
        <topology evidence="1">Multi-pass membrane protein</topology>
    </subcellularLocation>
</comment>
<evidence type="ECO:0000256" key="1">
    <source>
        <dbReference type="ARBA" id="ARBA00004141"/>
    </source>
</evidence>
<proteinExistence type="predicted"/>
<feature type="transmembrane region" description="Helical" evidence="7">
    <location>
        <begin position="204"/>
        <end position="226"/>
    </location>
</feature>
<keyword evidence="4 7" id="KW-1133">Transmembrane helix</keyword>
<feature type="transmembrane region" description="Helical" evidence="7">
    <location>
        <begin position="138"/>
        <end position="164"/>
    </location>
</feature>
<dbReference type="GO" id="GO:0016020">
    <property type="term" value="C:membrane"/>
    <property type="evidence" value="ECO:0007669"/>
    <property type="project" value="UniProtKB-SubCell"/>
</dbReference>
<feature type="transmembrane region" description="Helical" evidence="7">
    <location>
        <begin position="111"/>
        <end position="132"/>
    </location>
</feature>
<dbReference type="AlphaFoldDB" id="A0AAE0S0M0"/>
<gene>
    <name evidence="9" type="ORF">CHS0354_025710</name>
</gene>
<dbReference type="PANTHER" id="PTHR23506:SF26">
    <property type="entry name" value="MFS-TYPE TRANSPORTER SLC18B1"/>
    <property type="match status" value="1"/>
</dbReference>
<keyword evidence="10" id="KW-1185">Reference proteome</keyword>
<dbReference type="Proteomes" id="UP001195483">
    <property type="component" value="Unassembled WGS sequence"/>
</dbReference>
<dbReference type="Gene3D" id="1.20.1250.20">
    <property type="entry name" value="MFS general substrate transporter like domains"/>
    <property type="match status" value="2"/>
</dbReference>
<dbReference type="EMBL" id="JAEAOA010001532">
    <property type="protein sequence ID" value="KAK3583192.1"/>
    <property type="molecule type" value="Genomic_DNA"/>
</dbReference>
<accession>A0AAE0S0M0</accession>
<dbReference type="GO" id="GO:0022857">
    <property type="term" value="F:transmembrane transporter activity"/>
    <property type="evidence" value="ECO:0007669"/>
    <property type="project" value="InterPro"/>
</dbReference>
<name>A0AAE0S0M0_9BIVA</name>
<feature type="transmembrane region" description="Helical" evidence="7">
    <location>
        <begin position="282"/>
        <end position="304"/>
    </location>
</feature>
<feature type="domain" description="Major facilitator superfamily (MFS) profile" evidence="8">
    <location>
        <begin position="248"/>
        <end position="478"/>
    </location>
</feature>
<dbReference type="InterPro" id="IPR011701">
    <property type="entry name" value="MFS"/>
</dbReference>
<reference evidence="9" key="3">
    <citation type="submission" date="2023-05" db="EMBL/GenBank/DDBJ databases">
        <authorList>
            <person name="Smith C.H."/>
        </authorList>
    </citation>
    <scope>NUCLEOTIDE SEQUENCE</scope>
    <source>
        <strain evidence="9">CHS0354</strain>
        <tissue evidence="9">Mantle</tissue>
    </source>
</reference>
<organism evidence="9 10">
    <name type="scientific">Potamilus streckersoni</name>
    <dbReference type="NCBI Taxonomy" id="2493646"/>
    <lineage>
        <taxon>Eukaryota</taxon>
        <taxon>Metazoa</taxon>
        <taxon>Spiralia</taxon>
        <taxon>Lophotrochozoa</taxon>
        <taxon>Mollusca</taxon>
        <taxon>Bivalvia</taxon>
        <taxon>Autobranchia</taxon>
        <taxon>Heteroconchia</taxon>
        <taxon>Palaeoheterodonta</taxon>
        <taxon>Unionida</taxon>
        <taxon>Unionoidea</taxon>
        <taxon>Unionidae</taxon>
        <taxon>Ambleminae</taxon>
        <taxon>Lampsilini</taxon>
        <taxon>Potamilus</taxon>
    </lineage>
</organism>
<evidence type="ECO:0000256" key="3">
    <source>
        <dbReference type="ARBA" id="ARBA00022692"/>
    </source>
</evidence>
<keyword evidence="3 7" id="KW-0812">Transmembrane</keyword>
<feature type="transmembrane region" description="Helical" evidence="7">
    <location>
        <begin position="171"/>
        <end position="192"/>
    </location>
</feature>
<feature type="compositionally biased region" description="Basic and acidic residues" evidence="6">
    <location>
        <begin position="15"/>
        <end position="25"/>
    </location>
</feature>
<evidence type="ECO:0000256" key="6">
    <source>
        <dbReference type="SAM" id="MobiDB-lite"/>
    </source>
</evidence>
<dbReference type="InterPro" id="IPR050930">
    <property type="entry name" value="MFS_Vesicular_Transporter"/>
</dbReference>
<feature type="region of interest" description="Disordered" evidence="6">
    <location>
        <begin position="1"/>
        <end position="25"/>
    </location>
</feature>
<dbReference type="SUPFAM" id="SSF103473">
    <property type="entry name" value="MFS general substrate transporter"/>
    <property type="match status" value="1"/>
</dbReference>
<dbReference type="InterPro" id="IPR036259">
    <property type="entry name" value="MFS_trans_sf"/>
</dbReference>
<protein>
    <recommendedName>
        <fullName evidence="8">Major facilitator superfamily (MFS) profile domain-containing protein</fullName>
    </recommendedName>
</protein>
<feature type="transmembrane region" description="Helical" evidence="7">
    <location>
        <begin position="343"/>
        <end position="369"/>
    </location>
</feature>
<dbReference type="PANTHER" id="PTHR23506">
    <property type="entry name" value="GH10249P"/>
    <property type="match status" value="1"/>
</dbReference>